<name>A0ABS2GWT9_9LACO</name>
<evidence type="ECO:0000256" key="1">
    <source>
        <dbReference type="SAM" id="Phobius"/>
    </source>
</evidence>
<dbReference type="InterPro" id="IPR007060">
    <property type="entry name" value="FtsL/DivIC"/>
</dbReference>
<organism evidence="2 3">
    <name type="scientific">Limosilactobacillus coleohominis</name>
    <dbReference type="NCBI Taxonomy" id="181675"/>
    <lineage>
        <taxon>Bacteria</taxon>
        <taxon>Bacillati</taxon>
        <taxon>Bacillota</taxon>
        <taxon>Bacilli</taxon>
        <taxon>Lactobacillales</taxon>
        <taxon>Lactobacillaceae</taxon>
        <taxon>Limosilactobacillus</taxon>
    </lineage>
</organism>
<keyword evidence="1" id="KW-0812">Transmembrane</keyword>
<comment type="caution">
    <text evidence="2">The sequence shown here is derived from an EMBL/GenBank/DDBJ whole genome shotgun (WGS) entry which is preliminary data.</text>
</comment>
<evidence type="ECO:0000313" key="2">
    <source>
        <dbReference type="EMBL" id="MBM6940747.1"/>
    </source>
</evidence>
<evidence type="ECO:0000313" key="3">
    <source>
        <dbReference type="Proteomes" id="UP000785625"/>
    </source>
</evidence>
<protein>
    <submittedName>
        <fullName evidence="2">Septum formation initiator family protein</fullName>
    </submittedName>
</protein>
<dbReference type="PANTHER" id="PTHR40027:SF1">
    <property type="entry name" value="CELL DIVISION PROTEIN DIVIC"/>
    <property type="match status" value="1"/>
</dbReference>
<dbReference type="InterPro" id="IPR039076">
    <property type="entry name" value="DivIC"/>
</dbReference>
<reference evidence="2 3" key="1">
    <citation type="journal article" date="2021" name="Sci. Rep.">
        <title>The distribution of antibiotic resistance genes in chicken gut microbiota commensals.</title>
        <authorList>
            <person name="Juricova H."/>
            <person name="Matiasovicova J."/>
            <person name="Kubasova T."/>
            <person name="Cejkova D."/>
            <person name="Rychlik I."/>
        </authorList>
    </citation>
    <scope>NUCLEOTIDE SEQUENCE [LARGE SCALE GENOMIC DNA]</scope>
    <source>
        <strain evidence="2 3">An574</strain>
    </source>
</reference>
<dbReference type="RefSeq" id="WP_204785055.1">
    <property type="nucleotide sequence ID" value="NZ_CALVGD010000035.1"/>
</dbReference>
<keyword evidence="3" id="KW-1185">Reference proteome</keyword>
<dbReference type="Pfam" id="PF04977">
    <property type="entry name" value="DivIC"/>
    <property type="match status" value="1"/>
</dbReference>
<keyword evidence="1" id="KW-1133">Transmembrane helix</keyword>
<proteinExistence type="predicted"/>
<sequence length="123" mass="14690">MKKQFKNNITKINTPFARQRDRERSSEQAYRYRVHVRRAKIILGVFAVLFLILACQIIGTKRELGRVNRNIAKANVTLSQKRQTNRKLKKQVKKLHDPDYLQEVIREKYNYAKDGETIYHFVK</sequence>
<dbReference type="EMBL" id="JACJKU010000034">
    <property type="protein sequence ID" value="MBM6940747.1"/>
    <property type="molecule type" value="Genomic_DNA"/>
</dbReference>
<dbReference type="Proteomes" id="UP000785625">
    <property type="component" value="Unassembled WGS sequence"/>
</dbReference>
<gene>
    <name evidence="2" type="ORF">H5975_04490</name>
</gene>
<accession>A0ABS2GWT9</accession>
<feature type="transmembrane region" description="Helical" evidence="1">
    <location>
        <begin position="41"/>
        <end position="59"/>
    </location>
</feature>
<dbReference type="PANTHER" id="PTHR40027">
    <property type="entry name" value="CELL DIVISION PROTEIN DIVIC"/>
    <property type="match status" value="1"/>
</dbReference>
<keyword evidence="1" id="KW-0472">Membrane</keyword>